<protein>
    <recommendedName>
        <fullName evidence="1">DUF6935 domain-containing protein</fullName>
    </recommendedName>
</protein>
<dbReference type="Proteomes" id="UP000461880">
    <property type="component" value="Unassembled WGS sequence"/>
</dbReference>
<dbReference type="RefSeq" id="WP_154503220.1">
    <property type="nucleotide sequence ID" value="NZ_VUMN01000005.1"/>
</dbReference>
<reference evidence="2 3" key="1">
    <citation type="submission" date="2019-08" db="EMBL/GenBank/DDBJ databases">
        <title>In-depth cultivation of the pig gut microbiome towards novel bacterial diversity and tailored functional studies.</title>
        <authorList>
            <person name="Wylensek D."/>
            <person name="Hitch T.C.A."/>
            <person name="Clavel T."/>
        </authorList>
    </citation>
    <scope>NUCLEOTIDE SEQUENCE [LARGE SCALE GENOMIC DNA]</scope>
    <source>
        <strain evidence="2 3">Oil+RF-744-GAM-WT-6</strain>
    </source>
</reference>
<evidence type="ECO:0000259" key="1">
    <source>
        <dbReference type="Pfam" id="PF22043"/>
    </source>
</evidence>
<sequence>MKIQISAVPYAIELTEDTHPAEAGYRKFFIATAGADSPRPVTLKQNGNAWNLYEYSSILSGIRMPVDHQVLPEREREEKRVWD</sequence>
<keyword evidence="3" id="KW-1185">Reference proteome</keyword>
<dbReference type="AlphaFoldDB" id="A0A7X2NQY8"/>
<comment type="caution">
    <text evidence="2">The sequence shown here is derived from an EMBL/GenBank/DDBJ whole genome shotgun (WGS) entry which is preliminary data.</text>
</comment>
<evidence type="ECO:0000313" key="2">
    <source>
        <dbReference type="EMBL" id="MSS57940.1"/>
    </source>
</evidence>
<accession>A0A7X2NQY8</accession>
<dbReference type="Pfam" id="PF22043">
    <property type="entry name" value="DUF6935"/>
    <property type="match status" value="1"/>
</dbReference>
<proteinExistence type="predicted"/>
<organism evidence="2 3">
    <name type="scientific">Stecheria intestinalis</name>
    <dbReference type="NCBI Taxonomy" id="2606630"/>
    <lineage>
        <taxon>Bacteria</taxon>
        <taxon>Bacillati</taxon>
        <taxon>Bacillota</taxon>
        <taxon>Erysipelotrichia</taxon>
        <taxon>Erysipelotrichales</taxon>
        <taxon>Erysipelotrichaceae</taxon>
        <taxon>Stecheria</taxon>
    </lineage>
</organism>
<dbReference type="InterPro" id="IPR053907">
    <property type="entry name" value="DUF6935"/>
</dbReference>
<feature type="domain" description="DUF6935" evidence="1">
    <location>
        <begin position="8"/>
        <end position="65"/>
    </location>
</feature>
<dbReference type="EMBL" id="VUMN01000005">
    <property type="protein sequence ID" value="MSS57940.1"/>
    <property type="molecule type" value="Genomic_DNA"/>
</dbReference>
<gene>
    <name evidence="2" type="ORF">FYJ51_03370</name>
</gene>
<name>A0A7X2NQY8_9FIRM</name>
<evidence type="ECO:0000313" key="3">
    <source>
        <dbReference type="Proteomes" id="UP000461880"/>
    </source>
</evidence>